<dbReference type="OrthoDB" id="1928087at2759"/>
<reference evidence="1 2" key="1">
    <citation type="journal article" date="2013" name="BMC Genomics">
        <title>The miniature genome of a carnivorous plant Genlisea aurea contains a low number of genes and short non-coding sequences.</title>
        <authorList>
            <person name="Leushkin E.V."/>
            <person name="Sutormin R.A."/>
            <person name="Nabieva E.R."/>
            <person name="Penin A.A."/>
            <person name="Kondrashov A.S."/>
            <person name="Logacheva M.D."/>
        </authorList>
    </citation>
    <scope>NUCLEOTIDE SEQUENCE [LARGE SCALE GENOMIC DNA]</scope>
</reference>
<dbReference type="GO" id="GO:0051726">
    <property type="term" value="P:regulation of cell cycle"/>
    <property type="evidence" value="ECO:0007669"/>
    <property type="project" value="TreeGrafter"/>
</dbReference>
<accession>S8CCN5</accession>
<dbReference type="PANTHER" id="PTHR22715">
    <property type="entry name" value="TRANSFORMING GROWTH FACTOR BETA REGULATED GENE 1"/>
    <property type="match status" value="1"/>
</dbReference>
<dbReference type="Proteomes" id="UP000015453">
    <property type="component" value="Unassembled WGS sequence"/>
</dbReference>
<name>S8CCN5_9LAMI</name>
<evidence type="ECO:0000313" key="2">
    <source>
        <dbReference type="Proteomes" id="UP000015453"/>
    </source>
</evidence>
<dbReference type="EMBL" id="AUSU01004650">
    <property type="protein sequence ID" value="EPS64724.1"/>
    <property type="molecule type" value="Genomic_DNA"/>
</dbReference>
<dbReference type="SUPFAM" id="SSF50978">
    <property type="entry name" value="WD40 repeat-like"/>
    <property type="match status" value="1"/>
</dbReference>
<dbReference type="AlphaFoldDB" id="S8CCN5"/>
<feature type="non-terminal residue" evidence="1">
    <location>
        <position position="398"/>
    </location>
</feature>
<proteinExistence type="predicted"/>
<dbReference type="GO" id="GO:0005634">
    <property type="term" value="C:nucleus"/>
    <property type="evidence" value="ECO:0007669"/>
    <property type="project" value="TreeGrafter"/>
</dbReference>
<feature type="non-terminal residue" evidence="1">
    <location>
        <position position="1"/>
    </location>
</feature>
<dbReference type="InterPro" id="IPR036322">
    <property type="entry name" value="WD40_repeat_dom_sf"/>
</dbReference>
<evidence type="ECO:0000313" key="1">
    <source>
        <dbReference type="EMBL" id="EPS64724.1"/>
    </source>
</evidence>
<dbReference type="PANTHER" id="PTHR22715:SF1">
    <property type="entry name" value="DNA BINDING PROTEIN"/>
    <property type="match status" value="1"/>
</dbReference>
<organism evidence="1 2">
    <name type="scientific">Genlisea aurea</name>
    <dbReference type="NCBI Taxonomy" id="192259"/>
    <lineage>
        <taxon>Eukaryota</taxon>
        <taxon>Viridiplantae</taxon>
        <taxon>Streptophyta</taxon>
        <taxon>Embryophyta</taxon>
        <taxon>Tracheophyta</taxon>
        <taxon>Spermatophyta</taxon>
        <taxon>Magnoliopsida</taxon>
        <taxon>eudicotyledons</taxon>
        <taxon>Gunneridae</taxon>
        <taxon>Pentapetalae</taxon>
        <taxon>asterids</taxon>
        <taxon>lamiids</taxon>
        <taxon>Lamiales</taxon>
        <taxon>Lentibulariaceae</taxon>
        <taxon>Genlisea</taxon>
    </lineage>
</organism>
<gene>
    <name evidence="1" type="ORF">M569_10058</name>
</gene>
<comment type="caution">
    <text evidence="1">The sequence shown here is derived from an EMBL/GenBank/DDBJ whole genome shotgun (WGS) entry which is preliminary data.</text>
</comment>
<sequence>EANDEFRANVDQEMKLNRNLGGFLDFFASYVLPMPILTVQLFSKERDIHIFVNCGFSDQLESKVFVYSATTHEEMMGRPSLIGYASIAFPLNAFGENATASRSSSLQLEPDSRSLVLLNSIETSYCSDGKLHCSCKVCASNRFKKSGIKIVKLNSGFVSLVSVLETTHSVSCFLVCGPNFLLVAEEGGKLNMWIMNSEWSQQKEISSLPASNGLFPCITELKRVPNSPDLVVGHNGVGNFCLWDVNRRILVSTFSSSRALSVSECLPASSFAWRRKPDCDMNTLLSEIMGATGKQHRSSFSSEVDDKDIAVWLLISTAECGPDLDCCYRPGEREVTLALLINDTVITGSVIDRGIAAVTSGGRGIMCRNDGVVYAWELSTGTKSKNLRSLEPGSVSCV</sequence>
<evidence type="ECO:0008006" key="3">
    <source>
        <dbReference type="Google" id="ProtNLM"/>
    </source>
</evidence>
<dbReference type="InterPro" id="IPR040092">
    <property type="entry name" value="TBRG1"/>
</dbReference>
<protein>
    <recommendedName>
        <fullName evidence="3">Partner and localiser of BRCA2 WD40 domain-containing protein</fullName>
    </recommendedName>
</protein>
<keyword evidence="2" id="KW-1185">Reference proteome</keyword>